<dbReference type="AlphaFoldDB" id="A0A9N9BQA4"/>
<evidence type="ECO:0000313" key="2">
    <source>
        <dbReference type="EMBL" id="CAG8573964.1"/>
    </source>
</evidence>
<sequence>MSDQEILNQVTYQEPEQAEDDEDDDNIEIPHITHKEALDAINQIELYLLQQDLNDVTQTEHDIALSKLYES</sequence>
<protein>
    <submittedName>
        <fullName evidence="2">6016_t:CDS:1</fullName>
    </submittedName>
</protein>
<dbReference type="EMBL" id="CAJVPZ010006463">
    <property type="protein sequence ID" value="CAG8573964.1"/>
    <property type="molecule type" value="Genomic_DNA"/>
</dbReference>
<feature type="compositionally biased region" description="Polar residues" evidence="1">
    <location>
        <begin position="1"/>
        <end position="12"/>
    </location>
</feature>
<feature type="non-terminal residue" evidence="2">
    <location>
        <position position="71"/>
    </location>
</feature>
<dbReference type="OrthoDB" id="2412924at2759"/>
<evidence type="ECO:0000256" key="1">
    <source>
        <dbReference type="SAM" id="MobiDB-lite"/>
    </source>
</evidence>
<accession>A0A9N9BQA4</accession>
<reference evidence="2" key="1">
    <citation type="submission" date="2021-06" db="EMBL/GenBank/DDBJ databases">
        <authorList>
            <person name="Kallberg Y."/>
            <person name="Tangrot J."/>
            <person name="Rosling A."/>
        </authorList>
    </citation>
    <scope>NUCLEOTIDE SEQUENCE</scope>
    <source>
        <strain evidence="2">IN212</strain>
    </source>
</reference>
<gene>
    <name evidence="2" type="ORF">RFULGI_LOCUS5576</name>
</gene>
<comment type="caution">
    <text evidence="2">The sequence shown here is derived from an EMBL/GenBank/DDBJ whole genome shotgun (WGS) entry which is preliminary data.</text>
</comment>
<feature type="compositionally biased region" description="Acidic residues" evidence="1">
    <location>
        <begin position="16"/>
        <end position="25"/>
    </location>
</feature>
<evidence type="ECO:0000313" key="3">
    <source>
        <dbReference type="Proteomes" id="UP000789396"/>
    </source>
</evidence>
<keyword evidence="3" id="KW-1185">Reference proteome</keyword>
<feature type="region of interest" description="Disordered" evidence="1">
    <location>
        <begin position="1"/>
        <end position="25"/>
    </location>
</feature>
<proteinExistence type="predicted"/>
<dbReference type="Proteomes" id="UP000789396">
    <property type="component" value="Unassembled WGS sequence"/>
</dbReference>
<name>A0A9N9BQA4_9GLOM</name>
<organism evidence="2 3">
    <name type="scientific">Racocetra fulgida</name>
    <dbReference type="NCBI Taxonomy" id="60492"/>
    <lineage>
        <taxon>Eukaryota</taxon>
        <taxon>Fungi</taxon>
        <taxon>Fungi incertae sedis</taxon>
        <taxon>Mucoromycota</taxon>
        <taxon>Glomeromycotina</taxon>
        <taxon>Glomeromycetes</taxon>
        <taxon>Diversisporales</taxon>
        <taxon>Gigasporaceae</taxon>
        <taxon>Racocetra</taxon>
    </lineage>
</organism>